<comment type="function">
    <text evidence="12">Site-specific tyrosine recombinase, which acts by catalyzing the cutting and rejoining of the recombining DNA molecules. The XerC-XerD complex is essential to convert dimers of the bacterial chromosome into monomers to permit their segregation at cell division. It also contributes to the segregational stability of plasmids.</text>
</comment>
<dbReference type="InterPro" id="IPR044068">
    <property type="entry name" value="CB"/>
</dbReference>
<evidence type="ECO:0000256" key="8">
    <source>
        <dbReference type="ARBA" id="ARBA00022908"/>
    </source>
</evidence>
<evidence type="ECO:0000256" key="9">
    <source>
        <dbReference type="ARBA" id="ARBA00023125"/>
    </source>
</evidence>
<dbReference type="InterPro" id="IPR050090">
    <property type="entry name" value="Tyrosine_recombinase_XerCD"/>
</dbReference>
<feature type="active site" evidence="12">
    <location>
        <position position="269"/>
    </location>
</feature>
<evidence type="ECO:0000313" key="15">
    <source>
        <dbReference type="EMBL" id="MFD2762291.1"/>
    </source>
</evidence>
<evidence type="ECO:0000256" key="2">
    <source>
        <dbReference type="ARBA" id="ARBA00006657"/>
    </source>
</evidence>
<evidence type="ECO:0000256" key="12">
    <source>
        <dbReference type="HAMAP-Rule" id="MF_01807"/>
    </source>
</evidence>
<dbReference type="InterPro" id="IPR011932">
    <property type="entry name" value="Recomb_XerD"/>
</dbReference>
<dbReference type="HAMAP" id="MF_01808">
    <property type="entry name" value="Recomb_XerC_XerD"/>
    <property type="match status" value="1"/>
</dbReference>
<keyword evidence="7 12" id="KW-0159">Chromosome partition</keyword>
<dbReference type="InterPro" id="IPR002104">
    <property type="entry name" value="Integrase_catalytic"/>
</dbReference>
<dbReference type="PANTHER" id="PTHR30349:SF81">
    <property type="entry name" value="TYROSINE RECOMBINASE XERC"/>
    <property type="match status" value="1"/>
</dbReference>
<dbReference type="Gene3D" id="1.10.443.10">
    <property type="entry name" value="Intergrase catalytic core"/>
    <property type="match status" value="1"/>
</dbReference>
<comment type="caution">
    <text evidence="15">The sequence shown here is derived from an EMBL/GenBank/DDBJ whole genome shotgun (WGS) entry which is preliminary data.</text>
</comment>
<dbReference type="InterPro" id="IPR013762">
    <property type="entry name" value="Integrase-like_cat_sf"/>
</dbReference>
<dbReference type="Pfam" id="PF02899">
    <property type="entry name" value="Phage_int_SAM_1"/>
    <property type="match status" value="1"/>
</dbReference>
<evidence type="ECO:0000256" key="4">
    <source>
        <dbReference type="ARBA" id="ARBA00015810"/>
    </source>
</evidence>
<evidence type="ECO:0000256" key="3">
    <source>
        <dbReference type="ARBA" id="ARBA00010450"/>
    </source>
</evidence>
<evidence type="ECO:0000259" key="13">
    <source>
        <dbReference type="PROSITE" id="PS51898"/>
    </source>
</evidence>
<organism evidence="15 16">
    <name type="scientific">Lentibacillus juripiscarius</name>
    <dbReference type="NCBI Taxonomy" id="257446"/>
    <lineage>
        <taxon>Bacteria</taxon>
        <taxon>Bacillati</taxon>
        <taxon>Bacillota</taxon>
        <taxon>Bacilli</taxon>
        <taxon>Bacillales</taxon>
        <taxon>Bacillaceae</taxon>
        <taxon>Lentibacillus</taxon>
    </lineage>
</organism>
<keyword evidence="16" id="KW-1185">Reference proteome</keyword>
<dbReference type="InterPro" id="IPR011931">
    <property type="entry name" value="Recomb_XerC"/>
</dbReference>
<dbReference type="Gene3D" id="1.10.150.130">
    <property type="match status" value="1"/>
</dbReference>
<dbReference type="CDD" id="cd00798">
    <property type="entry name" value="INT_XerDC_C"/>
    <property type="match status" value="1"/>
</dbReference>
<comment type="subcellular location">
    <subcellularLocation>
        <location evidence="1 12">Cytoplasm</location>
    </subcellularLocation>
</comment>
<dbReference type="NCBIfam" id="NF040815">
    <property type="entry name" value="recomb_XerA_Arch"/>
    <property type="match status" value="1"/>
</dbReference>
<dbReference type="HAMAP" id="MF_01807">
    <property type="entry name" value="Recomb_XerD"/>
    <property type="match status" value="1"/>
</dbReference>
<dbReference type="PROSITE" id="PS51900">
    <property type="entry name" value="CB"/>
    <property type="match status" value="1"/>
</dbReference>
<keyword evidence="8 12" id="KW-0229">DNA integration</keyword>
<feature type="domain" description="Tyr recombinase" evidence="13">
    <location>
        <begin position="108"/>
        <end position="291"/>
    </location>
</feature>
<dbReference type="Pfam" id="PF00589">
    <property type="entry name" value="Phage_integrase"/>
    <property type="match status" value="1"/>
</dbReference>
<evidence type="ECO:0000256" key="6">
    <source>
        <dbReference type="ARBA" id="ARBA00022618"/>
    </source>
</evidence>
<keyword evidence="11 12" id="KW-0131">Cell cycle</keyword>
<comment type="similarity">
    <text evidence="3 12">Belongs to the 'phage' integrase family. XerD subfamily.</text>
</comment>
<dbReference type="NCBIfam" id="NF001399">
    <property type="entry name" value="PRK00283.1"/>
    <property type="match status" value="1"/>
</dbReference>
<feature type="active site" description="O-(3'-phospho-DNA)-tyrosine intermediate" evidence="12">
    <location>
        <position position="278"/>
    </location>
</feature>
<dbReference type="PANTHER" id="PTHR30349">
    <property type="entry name" value="PHAGE INTEGRASE-RELATED"/>
    <property type="match status" value="1"/>
</dbReference>
<dbReference type="PROSITE" id="PS51898">
    <property type="entry name" value="TYR_RECOMBINASE"/>
    <property type="match status" value="1"/>
</dbReference>
<feature type="active site" evidence="12">
    <location>
        <position position="243"/>
    </location>
</feature>
<gene>
    <name evidence="12 15" type="primary">xerD</name>
    <name evidence="15" type="ORF">ACFSUO_15130</name>
</gene>
<dbReference type="InterPro" id="IPR011010">
    <property type="entry name" value="DNA_brk_join_enz"/>
</dbReference>
<keyword evidence="5 12" id="KW-0963">Cytoplasm</keyword>
<accession>A0ABW5VA21</accession>
<evidence type="ECO:0000259" key="14">
    <source>
        <dbReference type="PROSITE" id="PS51900"/>
    </source>
</evidence>
<dbReference type="InterPro" id="IPR023009">
    <property type="entry name" value="Tyrosine_recombinase_XerC/XerD"/>
</dbReference>
<protein>
    <recommendedName>
        <fullName evidence="4 12">Tyrosine recombinase XerD</fullName>
    </recommendedName>
</protein>
<dbReference type="InterPro" id="IPR010998">
    <property type="entry name" value="Integrase_recombinase_N"/>
</dbReference>
<comment type="similarity">
    <text evidence="2">Belongs to the 'phage' integrase family. XerC subfamily.</text>
</comment>
<evidence type="ECO:0000256" key="7">
    <source>
        <dbReference type="ARBA" id="ARBA00022829"/>
    </source>
</evidence>
<keyword evidence="9 12" id="KW-0238">DNA-binding</keyword>
<dbReference type="RefSeq" id="WP_382395641.1">
    <property type="nucleotide sequence ID" value="NZ_JBHUNA010000040.1"/>
</dbReference>
<feature type="active site" evidence="12">
    <location>
        <position position="246"/>
    </location>
</feature>
<evidence type="ECO:0000256" key="5">
    <source>
        <dbReference type="ARBA" id="ARBA00022490"/>
    </source>
</evidence>
<evidence type="ECO:0000256" key="11">
    <source>
        <dbReference type="ARBA" id="ARBA00023306"/>
    </source>
</evidence>
<comment type="subunit">
    <text evidence="12">Forms a cyclic heterotetrameric complex composed of two molecules of XerC and two molecules of XerD.</text>
</comment>
<dbReference type="EMBL" id="JBHUNA010000040">
    <property type="protein sequence ID" value="MFD2762291.1"/>
    <property type="molecule type" value="Genomic_DNA"/>
</dbReference>
<feature type="domain" description="Core-binding (CB)" evidence="14">
    <location>
        <begin position="1"/>
        <end position="87"/>
    </location>
</feature>
<dbReference type="NCBIfam" id="TIGR02224">
    <property type="entry name" value="recomb_XerC"/>
    <property type="match status" value="1"/>
</dbReference>
<dbReference type="InterPro" id="IPR004107">
    <property type="entry name" value="Integrase_SAM-like_N"/>
</dbReference>
<dbReference type="SUPFAM" id="SSF56349">
    <property type="entry name" value="DNA breaking-rejoining enzymes"/>
    <property type="match status" value="1"/>
</dbReference>
<name>A0ABW5VA21_9BACI</name>
<feature type="active site" evidence="12">
    <location>
        <position position="171"/>
    </location>
</feature>
<proteinExistence type="inferred from homology"/>
<evidence type="ECO:0000256" key="10">
    <source>
        <dbReference type="ARBA" id="ARBA00023172"/>
    </source>
</evidence>
<evidence type="ECO:0000256" key="1">
    <source>
        <dbReference type="ARBA" id="ARBA00004496"/>
    </source>
</evidence>
<sequence>MLKPALDEFMHYLQVEKGVSENTLQSYKRDLNHYLQYMEKVIRKSGWDDIGRTDITGFLYKLKDDGKSSSTIARAISSIRSFHRFLVREQLTNHDASIHIETPRKERKLPAVLSSKDVDALLAIGGSTPLELRNKAMLELLYATGLRVTELVSLKVSDLHLTMGFVRCLGKGSKERIVPLGDIAKKAVEAYLRFSRGSLVKKKQDKNALFVNHHGRPLSRQGFWKVLKKLAYDAGIKKEITPHTLRHSFATHLLENGADLRSVQEMLGHADISTTQIYTHVTKARLKDMYQEYHPRA</sequence>
<reference evidence="16" key="1">
    <citation type="journal article" date="2019" name="Int. J. Syst. Evol. Microbiol.">
        <title>The Global Catalogue of Microorganisms (GCM) 10K type strain sequencing project: providing services to taxonomists for standard genome sequencing and annotation.</title>
        <authorList>
            <consortium name="The Broad Institute Genomics Platform"/>
            <consortium name="The Broad Institute Genome Sequencing Center for Infectious Disease"/>
            <person name="Wu L."/>
            <person name="Ma J."/>
        </authorList>
    </citation>
    <scope>NUCLEOTIDE SEQUENCE [LARGE SCALE GENOMIC DNA]</scope>
    <source>
        <strain evidence="16">TISTR 1535</strain>
    </source>
</reference>
<feature type="active site" evidence="12">
    <location>
        <position position="147"/>
    </location>
</feature>
<keyword evidence="10 12" id="KW-0233">DNA recombination</keyword>
<evidence type="ECO:0000313" key="16">
    <source>
        <dbReference type="Proteomes" id="UP001597502"/>
    </source>
</evidence>
<dbReference type="Proteomes" id="UP001597502">
    <property type="component" value="Unassembled WGS sequence"/>
</dbReference>
<dbReference type="NCBIfam" id="TIGR02225">
    <property type="entry name" value="recomb_XerD"/>
    <property type="match status" value="1"/>
</dbReference>
<keyword evidence="6 12" id="KW-0132">Cell division</keyword>